<proteinExistence type="predicted"/>
<keyword evidence="2" id="KW-1185">Reference proteome</keyword>
<evidence type="ECO:0000313" key="1">
    <source>
        <dbReference type="EMBL" id="CAG8835803.1"/>
    </source>
</evidence>
<gene>
    <name evidence="1" type="ORF">RPERSI_LOCUS29687</name>
</gene>
<reference evidence="1" key="1">
    <citation type="submission" date="2021-06" db="EMBL/GenBank/DDBJ databases">
        <authorList>
            <person name="Kallberg Y."/>
            <person name="Tangrot J."/>
            <person name="Rosling A."/>
        </authorList>
    </citation>
    <scope>NUCLEOTIDE SEQUENCE</scope>
    <source>
        <strain evidence="1">MA461A</strain>
    </source>
</reference>
<name>A0ACA9SGC3_9GLOM</name>
<sequence length="87" mass="10199">MKKISLSILPDWCRCEVKETDENEINDFKDKMITAIKDGKKGFDDYKNSVIQKIIHQANSQGVSETELNNNRPNWQNRLRAFKSRKV</sequence>
<dbReference type="Proteomes" id="UP000789920">
    <property type="component" value="Unassembled WGS sequence"/>
</dbReference>
<accession>A0ACA9SGC3</accession>
<evidence type="ECO:0000313" key="2">
    <source>
        <dbReference type="Proteomes" id="UP000789920"/>
    </source>
</evidence>
<dbReference type="EMBL" id="CAJVQC010112837">
    <property type="protein sequence ID" value="CAG8835803.1"/>
    <property type="molecule type" value="Genomic_DNA"/>
</dbReference>
<feature type="non-terminal residue" evidence="1">
    <location>
        <position position="87"/>
    </location>
</feature>
<organism evidence="1 2">
    <name type="scientific">Racocetra persica</name>
    <dbReference type="NCBI Taxonomy" id="160502"/>
    <lineage>
        <taxon>Eukaryota</taxon>
        <taxon>Fungi</taxon>
        <taxon>Fungi incertae sedis</taxon>
        <taxon>Mucoromycota</taxon>
        <taxon>Glomeromycotina</taxon>
        <taxon>Glomeromycetes</taxon>
        <taxon>Diversisporales</taxon>
        <taxon>Gigasporaceae</taxon>
        <taxon>Racocetra</taxon>
    </lineage>
</organism>
<protein>
    <submittedName>
        <fullName evidence="1">31318_t:CDS:1</fullName>
    </submittedName>
</protein>
<comment type="caution">
    <text evidence="1">The sequence shown here is derived from an EMBL/GenBank/DDBJ whole genome shotgun (WGS) entry which is preliminary data.</text>
</comment>